<dbReference type="SMART" id="SM01325">
    <property type="entry name" value="DUF3160"/>
    <property type="match status" value="1"/>
</dbReference>
<protein>
    <recommendedName>
        <fullName evidence="5">DUF3160 domain-containing protein</fullName>
    </recommendedName>
</protein>
<proteinExistence type="predicted"/>
<gene>
    <name evidence="3" type="ORF">A2744_02890</name>
</gene>
<accession>A0A1G1Y1C9</accession>
<dbReference type="Proteomes" id="UP000178240">
    <property type="component" value="Unassembled WGS sequence"/>
</dbReference>
<organism evidence="3 4">
    <name type="scientific">Candidatus Buchananbacteria bacterium RIFCSPHIGHO2_01_FULL_44_11</name>
    <dbReference type="NCBI Taxonomy" id="1797535"/>
    <lineage>
        <taxon>Bacteria</taxon>
        <taxon>Candidatus Buchananiibacteriota</taxon>
    </lineage>
</organism>
<reference evidence="3 4" key="1">
    <citation type="journal article" date="2016" name="Nat. Commun.">
        <title>Thousands of microbial genomes shed light on interconnected biogeochemical processes in an aquifer system.</title>
        <authorList>
            <person name="Anantharaman K."/>
            <person name="Brown C.T."/>
            <person name="Hug L.A."/>
            <person name="Sharon I."/>
            <person name="Castelle C.J."/>
            <person name="Probst A.J."/>
            <person name="Thomas B.C."/>
            <person name="Singh A."/>
            <person name="Wilkins M.J."/>
            <person name="Karaoz U."/>
            <person name="Brodie E.L."/>
            <person name="Williams K.H."/>
            <person name="Hubbard S.S."/>
            <person name="Banfield J.F."/>
        </authorList>
    </citation>
    <scope>NUCLEOTIDE SEQUENCE [LARGE SCALE GENOMIC DNA]</scope>
</reference>
<dbReference type="Pfam" id="PF11369">
    <property type="entry name" value="DUF3160"/>
    <property type="match status" value="1"/>
</dbReference>
<evidence type="ECO:0000313" key="3">
    <source>
        <dbReference type="EMBL" id="OGY45610.1"/>
    </source>
</evidence>
<dbReference type="AlphaFoldDB" id="A0A1G1Y1C9"/>
<keyword evidence="2" id="KW-1133">Transmembrane helix</keyword>
<keyword evidence="2" id="KW-0812">Transmembrane</keyword>
<evidence type="ECO:0000313" key="4">
    <source>
        <dbReference type="Proteomes" id="UP000178240"/>
    </source>
</evidence>
<dbReference type="STRING" id="1797535.A2744_02890"/>
<evidence type="ECO:0000256" key="2">
    <source>
        <dbReference type="SAM" id="Phobius"/>
    </source>
</evidence>
<sequence>MEDKKKIFIIAAVVVVLILIAVFSLFFLLRQKPDENLNQALTNGTETNVNAGGFLSPTLGSLPGNGQETVLEKLAKEKQFISSFYLAINPDYQAKVPQYQLPIINSKETIVNYRDFSRKIDLENITDKLAQNGFIVITNPFAKAANDWQNSYTLIKEADLPILVTADSVLGVYQDTLQVVYKEIEKDFFYPSMWNLLKGLFDESKKRYEVKKQKFGIETNLTAEASRLELAYLTVALRLLQPEPNQVKEVIGTEKEFFSPQEAETYSVKIPEYLKTEVAEEVALINKAVKAANSPVFLYDKDYSLYQVPADYLSSEKLKNYYLALGWLENNLFPLWSQVDDCDQCLTDEQDHPIHFLASLYLTQDLAKNQNLKNRWANIYKSISFFRGLENNLTYLNYDQVLEKLYGADYNLDQIFSTDLGAAKADIEKIQQAIAALNFPKLLGGLKDAKEAAGLRLLRHNHLIEKTIFLELSGEAVGNYLGPEIETKDLPFTACKFGQNIQRCWPTGLDVFNLLNDAAAKKVLNQTKNDQYQNYQNQLSELAAEVKNFDQNTWHDNSYLAVLTALQNLGPKNPTGFPSFMQTPAWVGKNLNAELAALVDAKQQIALEKTSLRQTIGLKAYTGNYGYIEPQIEFYYQLLANVRMIKDGFTKLNIIATTDKTFDRLKNLESILEKSIIIAKKELANLALDVEDYDFINDFDNEIKSVVGDIKQENLQNVYSLDLALGPKDTFNQYLDGLSYVIVVYPDPAGKLFLATGPILNYAEGKNKRKVIADWQKDFQANN</sequence>
<name>A0A1G1Y1C9_9BACT</name>
<dbReference type="InterPro" id="IPR022601">
    <property type="entry name" value="DUF3160"/>
</dbReference>
<keyword evidence="2" id="KW-0472">Membrane</keyword>
<feature type="coiled-coil region" evidence="1">
    <location>
        <begin position="525"/>
        <end position="552"/>
    </location>
</feature>
<evidence type="ECO:0008006" key="5">
    <source>
        <dbReference type="Google" id="ProtNLM"/>
    </source>
</evidence>
<evidence type="ECO:0000256" key="1">
    <source>
        <dbReference type="SAM" id="Coils"/>
    </source>
</evidence>
<comment type="caution">
    <text evidence="3">The sequence shown here is derived from an EMBL/GenBank/DDBJ whole genome shotgun (WGS) entry which is preliminary data.</text>
</comment>
<feature type="transmembrane region" description="Helical" evidence="2">
    <location>
        <begin position="7"/>
        <end position="29"/>
    </location>
</feature>
<dbReference type="EMBL" id="MHIE01000016">
    <property type="protein sequence ID" value="OGY45610.1"/>
    <property type="molecule type" value="Genomic_DNA"/>
</dbReference>
<keyword evidence="1" id="KW-0175">Coiled coil</keyword>